<dbReference type="InterPro" id="IPR025671">
    <property type="entry name" value="HXXEE"/>
</dbReference>
<keyword evidence="3" id="KW-1185">Reference proteome</keyword>
<sequence length="176" mass="17851">MPEADEAALAEARAPAPGRLAALWALAVAALAGHNAEEWRFGMGGWISAHPWLPGSSLHADPTQLALALAIVTTAVFLIAAVAVVSRPAWSPEVLGCLSYALMCNGAGHLVLSAASWSLMPGVVTGVLVLLPVGLLTVRSLPPVRWTAPTVATTVIAAVGMVAGSLALADVLALVV</sequence>
<feature type="transmembrane region" description="Helical" evidence="1">
    <location>
        <begin position="150"/>
        <end position="175"/>
    </location>
</feature>
<keyword evidence="1" id="KW-0812">Transmembrane</keyword>
<keyword evidence="1" id="KW-0472">Membrane</keyword>
<proteinExistence type="predicted"/>
<gene>
    <name evidence="2" type="ORF">DEF24_21845</name>
</gene>
<reference evidence="2 3" key="1">
    <citation type="submission" date="2018-04" db="EMBL/GenBank/DDBJ databases">
        <title>Novel actinobacteria from marine sediment.</title>
        <authorList>
            <person name="Ng Z.Y."/>
            <person name="Tan G.Y.A."/>
        </authorList>
    </citation>
    <scope>NUCLEOTIDE SEQUENCE [LARGE SCALE GENOMIC DNA]</scope>
    <source>
        <strain evidence="2 3">TPS81</strain>
    </source>
</reference>
<dbReference type="AlphaFoldDB" id="A0A368T0A4"/>
<protein>
    <submittedName>
        <fullName evidence="2">HXXEE domain-containing protein</fullName>
    </submittedName>
</protein>
<feature type="transmembrane region" description="Helical" evidence="1">
    <location>
        <begin position="65"/>
        <end position="85"/>
    </location>
</feature>
<keyword evidence="1" id="KW-1133">Transmembrane helix</keyword>
<evidence type="ECO:0000313" key="2">
    <source>
        <dbReference type="EMBL" id="RCV52562.1"/>
    </source>
</evidence>
<feature type="transmembrane region" description="Helical" evidence="1">
    <location>
        <begin position="94"/>
        <end position="112"/>
    </location>
</feature>
<name>A0A368T0A4_9ACTN</name>
<evidence type="ECO:0000256" key="1">
    <source>
        <dbReference type="SAM" id="Phobius"/>
    </source>
</evidence>
<dbReference type="RefSeq" id="WP_114400309.1">
    <property type="nucleotide sequence ID" value="NZ_QEIM01000206.1"/>
</dbReference>
<feature type="transmembrane region" description="Helical" evidence="1">
    <location>
        <begin position="118"/>
        <end position="138"/>
    </location>
</feature>
<dbReference type="Pfam" id="PF13787">
    <property type="entry name" value="HXXEE"/>
    <property type="match status" value="1"/>
</dbReference>
<comment type="caution">
    <text evidence="2">The sequence shown here is derived from an EMBL/GenBank/DDBJ whole genome shotgun (WGS) entry which is preliminary data.</text>
</comment>
<dbReference type="OrthoDB" id="4804795at2"/>
<dbReference type="Proteomes" id="UP000253318">
    <property type="component" value="Unassembled WGS sequence"/>
</dbReference>
<dbReference type="EMBL" id="QEIN01000217">
    <property type="protein sequence ID" value="RCV52562.1"/>
    <property type="molecule type" value="Genomic_DNA"/>
</dbReference>
<accession>A0A368T0A4</accession>
<organism evidence="2 3">
    <name type="scientific">Marinitenerispora sediminis</name>
    <dbReference type="NCBI Taxonomy" id="1931232"/>
    <lineage>
        <taxon>Bacteria</taxon>
        <taxon>Bacillati</taxon>
        <taxon>Actinomycetota</taxon>
        <taxon>Actinomycetes</taxon>
        <taxon>Streptosporangiales</taxon>
        <taxon>Nocardiopsidaceae</taxon>
        <taxon>Marinitenerispora</taxon>
    </lineage>
</organism>
<evidence type="ECO:0000313" key="3">
    <source>
        <dbReference type="Proteomes" id="UP000253318"/>
    </source>
</evidence>